<dbReference type="Gene3D" id="3.40.1710.10">
    <property type="entry name" value="abc type-2 transporter like domain"/>
    <property type="match status" value="1"/>
</dbReference>
<evidence type="ECO:0000256" key="1">
    <source>
        <dbReference type="ARBA" id="ARBA00004651"/>
    </source>
</evidence>
<evidence type="ECO:0000313" key="11">
    <source>
        <dbReference type="Proteomes" id="UP000264141"/>
    </source>
</evidence>
<dbReference type="PANTHER" id="PTHR30294:SF29">
    <property type="entry name" value="MULTIDRUG ABC TRANSPORTER PERMEASE YBHS-RELATED"/>
    <property type="match status" value="1"/>
</dbReference>
<keyword evidence="3" id="KW-0813">Transport</keyword>
<dbReference type="AlphaFoldDB" id="A0A3D1JGR3"/>
<dbReference type="EMBL" id="DPBP01000031">
    <property type="protein sequence ID" value="HCE17759.1"/>
    <property type="molecule type" value="Genomic_DNA"/>
</dbReference>
<dbReference type="InterPro" id="IPR051449">
    <property type="entry name" value="ABC-2_transporter_component"/>
</dbReference>
<dbReference type="OrthoDB" id="266913at2"/>
<feature type="transmembrane region" description="Helical" evidence="8">
    <location>
        <begin position="25"/>
        <end position="44"/>
    </location>
</feature>
<dbReference type="STRING" id="229919.GCA_001050195_03323"/>
<feature type="transmembrane region" description="Helical" evidence="8">
    <location>
        <begin position="335"/>
        <end position="354"/>
    </location>
</feature>
<evidence type="ECO:0000259" key="9">
    <source>
        <dbReference type="PROSITE" id="PS51012"/>
    </source>
</evidence>
<sequence length="421" mass="44455">MRGQAVKKTLLLAIKDLKLAFRDRAAILLMLAAPFLLTLGLGLITGRLSAPSGASSGLRDIPVLLVNQDDGELGQALVEVFQSDTLAELLEPRLVTDVAAARQAVDEDRVAGLVLIPAGFSHSVFTPGARVLQIELYASPSRPTSAGIVEAILEEFLTRVEEGRITGMTATLSMLESGWLLPAEAETVGRSMGRELAAREEAGETPLNLVVKGTAAAEPQSFDVMAYMAPGMALLFLMFTATYGGRTFLAERRQHTLQRLLTTPTTVAQVFGGKMLGTFLTGVLQLGILIGASSLLFNLKWGDFVGVVALILCASFAATGWGLLITAFARTPGQVASIGSALMLTFGILGGSFINLEMLPPFVQILSRLTPNAWGLDGFTILALGGTLADLGRVLTALLGMGAVLFAVSVGLFARNRNLVQ</sequence>
<dbReference type="InterPro" id="IPR047817">
    <property type="entry name" value="ABC2_TM_bact-type"/>
</dbReference>
<evidence type="ECO:0000256" key="5">
    <source>
        <dbReference type="ARBA" id="ARBA00022692"/>
    </source>
</evidence>
<dbReference type="InterPro" id="IPR013525">
    <property type="entry name" value="ABC2_TM"/>
</dbReference>
<dbReference type="Pfam" id="PF12698">
    <property type="entry name" value="ABC2_membrane_3"/>
    <property type="match status" value="1"/>
</dbReference>
<keyword evidence="6 8" id="KW-1133">Transmembrane helix</keyword>
<accession>A0A3D1JGR3</accession>
<name>A0A3D1JGR3_9CHLR</name>
<dbReference type="GO" id="GO:0140359">
    <property type="term" value="F:ABC-type transporter activity"/>
    <property type="evidence" value="ECO:0007669"/>
    <property type="project" value="InterPro"/>
</dbReference>
<keyword evidence="5 8" id="KW-0812">Transmembrane</keyword>
<feature type="transmembrane region" description="Helical" evidence="8">
    <location>
        <begin position="279"/>
        <end position="298"/>
    </location>
</feature>
<feature type="domain" description="ABC transmembrane type-2" evidence="9">
    <location>
        <begin position="192"/>
        <end position="416"/>
    </location>
</feature>
<feature type="transmembrane region" description="Helical" evidence="8">
    <location>
        <begin position="304"/>
        <end position="328"/>
    </location>
</feature>
<comment type="similarity">
    <text evidence="2">Belongs to the ABC-2 integral membrane protein family.</text>
</comment>
<comment type="caution">
    <text evidence="10">The sequence shown here is derived from an EMBL/GenBank/DDBJ whole genome shotgun (WGS) entry which is preliminary data.</text>
</comment>
<dbReference type="PANTHER" id="PTHR30294">
    <property type="entry name" value="MEMBRANE COMPONENT OF ABC TRANSPORTER YHHJ-RELATED"/>
    <property type="match status" value="1"/>
</dbReference>
<keyword evidence="7 8" id="KW-0472">Membrane</keyword>
<protein>
    <submittedName>
        <fullName evidence="10">ABC transporter permease</fullName>
    </submittedName>
</protein>
<organism evidence="10 11">
    <name type="scientific">Anaerolinea thermolimosa</name>
    <dbReference type="NCBI Taxonomy" id="229919"/>
    <lineage>
        <taxon>Bacteria</taxon>
        <taxon>Bacillati</taxon>
        <taxon>Chloroflexota</taxon>
        <taxon>Anaerolineae</taxon>
        <taxon>Anaerolineales</taxon>
        <taxon>Anaerolineaceae</taxon>
        <taxon>Anaerolinea</taxon>
    </lineage>
</organism>
<evidence type="ECO:0000313" key="10">
    <source>
        <dbReference type="EMBL" id="HCE17759.1"/>
    </source>
</evidence>
<feature type="transmembrane region" description="Helical" evidence="8">
    <location>
        <begin position="394"/>
        <end position="414"/>
    </location>
</feature>
<evidence type="ECO:0000256" key="4">
    <source>
        <dbReference type="ARBA" id="ARBA00022475"/>
    </source>
</evidence>
<evidence type="ECO:0000256" key="7">
    <source>
        <dbReference type="ARBA" id="ARBA00023136"/>
    </source>
</evidence>
<dbReference type="Proteomes" id="UP000264141">
    <property type="component" value="Unassembled WGS sequence"/>
</dbReference>
<dbReference type="PROSITE" id="PS51012">
    <property type="entry name" value="ABC_TM2"/>
    <property type="match status" value="1"/>
</dbReference>
<feature type="transmembrane region" description="Helical" evidence="8">
    <location>
        <begin position="224"/>
        <end position="244"/>
    </location>
</feature>
<comment type="subcellular location">
    <subcellularLocation>
        <location evidence="1">Cell membrane</location>
        <topology evidence="1">Multi-pass membrane protein</topology>
    </subcellularLocation>
</comment>
<reference evidence="10 11" key="1">
    <citation type="journal article" date="2018" name="Nat. Biotechnol.">
        <title>A standardized bacterial taxonomy based on genome phylogeny substantially revises the tree of life.</title>
        <authorList>
            <person name="Parks D.H."/>
            <person name="Chuvochina M."/>
            <person name="Waite D.W."/>
            <person name="Rinke C."/>
            <person name="Skarshewski A."/>
            <person name="Chaumeil P.A."/>
            <person name="Hugenholtz P."/>
        </authorList>
    </citation>
    <scope>NUCLEOTIDE SEQUENCE [LARGE SCALE GENOMIC DNA]</scope>
    <source>
        <strain evidence="10">UBA8781</strain>
    </source>
</reference>
<gene>
    <name evidence="10" type="ORF">DEQ80_07865</name>
</gene>
<proteinExistence type="inferred from homology"/>
<evidence type="ECO:0000256" key="6">
    <source>
        <dbReference type="ARBA" id="ARBA00022989"/>
    </source>
</evidence>
<dbReference type="GO" id="GO:0005886">
    <property type="term" value="C:plasma membrane"/>
    <property type="evidence" value="ECO:0007669"/>
    <property type="project" value="UniProtKB-SubCell"/>
</dbReference>
<keyword evidence="4" id="KW-1003">Cell membrane</keyword>
<evidence type="ECO:0000256" key="3">
    <source>
        <dbReference type="ARBA" id="ARBA00022448"/>
    </source>
</evidence>
<evidence type="ECO:0000256" key="8">
    <source>
        <dbReference type="SAM" id="Phobius"/>
    </source>
</evidence>
<evidence type="ECO:0000256" key="2">
    <source>
        <dbReference type="ARBA" id="ARBA00007783"/>
    </source>
</evidence>